<dbReference type="InterPro" id="IPR000390">
    <property type="entry name" value="Small_drug/metabolite_transptr"/>
</dbReference>
<feature type="transmembrane region" description="Helical" evidence="9">
    <location>
        <begin position="90"/>
        <end position="108"/>
    </location>
</feature>
<organism evidence="10 11">
    <name type="scientific">Ectorhizobium quercum</name>
    <dbReference type="NCBI Taxonomy" id="2965071"/>
    <lineage>
        <taxon>Bacteria</taxon>
        <taxon>Pseudomonadati</taxon>
        <taxon>Pseudomonadota</taxon>
        <taxon>Alphaproteobacteria</taxon>
        <taxon>Hyphomicrobiales</taxon>
        <taxon>Rhizobiaceae</taxon>
        <taxon>Ectorhizobium</taxon>
    </lineage>
</organism>
<evidence type="ECO:0000256" key="1">
    <source>
        <dbReference type="ARBA" id="ARBA00004651"/>
    </source>
</evidence>
<evidence type="ECO:0000256" key="8">
    <source>
        <dbReference type="RuleBase" id="RU003942"/>
    </source>
</evidence>
<keyword evidence="4 8" id="KW-0812">Transmembrane</keyword>
<dbReference type="FunFam" id="1.10.3730.20:FF:000001">
    <property type="entry name" value="Quaternary ammonium compound resistance transporter SugE"/>
    <property type="match status" value="1"/>
</dbReference>
<dbReference type="Gene3D" id="1.10.3730.20">
    <property type="match status" value="1"/>
</dbReference>
<comment type="similarity">
    <text evidence="7 8">Belongs to the drug/metabolite transporter (DMT) superfamily. Small multidrug resistance (SMR) (TC 2.A.7.1) family.</text>
</comment>
<evidence type="ECO:0000256" key="7">
    <source>
        <dbReference type="ARBA" id="ARBA00038032"/>
    </source>
</evidence>
<dbReference type="GO" id="GO:0031460">
    <property type="term" value="P:glycine betaine transport"/>
    <property type="evidence" value="ECO:0007669"/>
    <property type="project" value="TreeGrafter"/>
</dbReference>
<proteinExistence type="inferred from homology"/>
<dbReference type="PANTHER" id="PTHR30561:SF1">
    <property type="entry name" value="MULTIDRUG TRANSPORTER EMRE"/>
    <property type="match status" value="1"/>
</dbReference>
<protein>
    <submittedName>
        <fullName evidence="10">Multidrug efflux SMR transporter</fullName>
    </submittedName>
</protein>
<evidence type="ECO:0000256" key="4">
    <source>
        <dbReference type="ARBA" id="ARBA00022692"/>
    </source>
</evidence>
<evidence type="ECO:0000256" key="6">
    <source>
        <dbReference type="ARBA" id="ARBA00023136"/>
    </source>
</evidence>
<keyword evidence="2" id="KW-0813">Transport</keyword>
<evidence type="ECO:0000313" key="10">
    <source>
        <dbReference type="EMBL" id="MCX8997473.1"/>
    </source>
</evidence>
<name>A0AAE3MYB2_9HYPH</name>
<keyword evidence="6 9" id="KW-0472">Membrane</keyword>
<evidence type="ECO:0000256" key="5">
    <source>
        <dbReference type="ARBA" id="ARBA00022989"/>
    </source>
</evidence>
<evidence type="ECO:0000256" key="9">
    <source>
        <dbReference type="SAM" id="Phobius"/>
    </source>
</evidence>
<feature type="transmembrane region" description="Helical" evidence="9">
    <location>
        <begin position="61"/>
        <end position="83"/>
    </location>
</feature>
<evidence type="ECO:0000313" key="11">
    <source>
        <dbReference type="Proteomes" id="UP001208771"/>
    </source>
</evidence>
<dbReference type="GO" id="GO:0015220">
    <property type="term" value="F:choline transmembrane transporter activity"/>
    <property type="evidence" value="ECO:0007669"/>
    <property type="project" value="TreeGrafter"/>
</dbReference>
<keyword evidence="5 9" id="KW-1133">Transmembrane helix</keyword>
<dbReference type="PANTHER" id="PTHR30561">
    <property type="entry name" value="SMR FAMILY PROTON-DEPENDENT DRUG EFFLUX TRANSPORTER SUGE"/>
    <property type="match status" value="1"/>
</dbReference>
<dbReference type="AlphaFoldDB" id="A0AAE3MYB2"/>
<comment type="caution">
    <text evidence="10">The sequence shown here is derived from an EMBL/GenBank/DDBJ whole genome shotgun (WGS) entry which is preliminary data.</text>
</comment>
<evidence type="ECO:0000256" key="3">
    <source>
        <dbReference type="ARBA" id="ARBA00022475"/>
    </source>
</evidence>
<dbReference type="Pfam" id="PF00893">
    <property type="entry name" value="Multi_Drug_Res"/>
    <property type="match status" value="1"/>
</dbReference>
<evidence type="ECO:0000256" key="2">
    <source>
        <dbReference type="ARBA" id="ARBA00022448"/>
    </source>
</evidence>
<reference evidence="10" key="1">
    <citation type="submission" date="2022-07" db="EMBL/GenBank/DDBJ databases">
        <title>Ectorhizobium quercum gen.nov., sp. nov.</title>
        <authorList>
            <person name="Ma T."/>
            <person name="Li Y."/>
        </authorList>
    </citation>
    <scope>NUCLEOTIDE SEQUENCE</scope>
    <source>
        <strain evidence="10">BDR2-2</strain>
    </source>
</reference>
<dbReference type="InterPro" id="IPR045324">
    <property type="entry name" value="Small_multidrug_res"/>
</dbReference>
<dbReference type="GO" id="GO:0015297">
    <property type="term" value="F:antiporter activity"/>
    <property type="evidence" value="ECO:0007669"/>
    <property type="project" value="TreeGrafter"/>
</dbReference>
<accession>A0AAE3MYB2</accession>
<feature type="transmembrane region" description="Helical" evidence="9">
    <location>
        <begin position="6"/>
        <end position="25"/>
    </location>
</feature>
<dbReference type="RefSeq" id="WP_306411261.1">
    <property type="nucleotide sequence ID" value="NZ_JANFPI010000003.1"/>
</dbReference>
<comment type="subcellular location">
    <subcellularLocation>
        <location evidence="1 8">Cell membrane</location>
        <topology evidence="1 8">Multi-pass membrane protein</topology>
    </subcellularLocation>
</comment>
<keyword evidence="3" id="KW-1003">Cell membrane</keyword>
<dbReference type="InterPro" id="IPR037185">
    <property type="entry name" value="EmrE-like"/>
</dbReference>
<sequence length="114" mass="12126">MNPVVMAYGFLAIAIVSEVTGSTFLQKSEQFTRFWPTLIMAGLYVTSFYLLSHALKAMPLGVAYAIWAGLGIVLTAGIGVVVFRQTLDAAAIIGIGLIVSGVVVMNLFSNTTTH</sequence>
<gene>
    <name evidence="10" type="ORF">NOF55_10165</name>
</gene>
<dbReference type="GO" id="GO:1990961">
    <property type="term" value="P:xenobiotic detoxification by transmembrane export across the plasma membrane"/>
    <property type="evidence" value="ECO:0007669"/>
    <property type="project" value="UniProtKB-ARBA"/>
</dbReference>
<feature type="transmembrane region" description="Helical" evidence="9">
    <location>
        <begin position="37"/>
        <end position="55"/>
    </location>
</feature>
<dbReference type="GO" id="GO:0005886">
    <property type="term" value="C:plasma membrane"/>
    <property type="evidence" value="ECO:0007669"/>
    <property type="project" value="UniProtKB-SubCell"/>
</dbReference>
<dbReference type="GO" id="GO:0015199">
    <property type="term" value="F:amino-acid betaine transmembrane transporter activity"/>
    <property type="evidence" value="ECO:0007669"/>
    <property type="project" value="TreeGrafter"/>
</dbReference>
<dbReference type="Proteomes" id="UP001208771">
    <property type="component" value="Unassembled WGS sequence"/>
</dbReference>
<keyword evidence="11" id="KW-1185">Reference proteome</keyword>
<dbReference type="SUPFAM" id="SSF103481">
    <property type="entry name" value="Multidrug resistance efflux transporter EmrE"/>
    <property type="match status" value="1"/>
</dbReference>
<dbReference type="EMBL" id="JANFPI010000003">
    <property type="protein sequence ID" value="MCX8997473.1"/>
    <property type="molecule type" value="Genomic_DNA"/>
</dbReference>